<keyword evidence="4" id="KW-1185">Reference proteome</keyword>
<dbReference type="PANTHER" id="PTHR45947">
    <property type="entry name" value="SULFOQUINOVOSYL TRANSFERASE SQD2"/>
    <property type="match status" value="1"/>
</dbReference>
<evidence type="ECO:0000313" key="4">
    <source>
        <dbReference type="Proteomes" id="UP001416858"/>
    </source>
</evidence>
<dbReference type="EMBL" id="BAABRO010000005">
    <property type="protein sequence ID" value="GAA5507347.1"/>
    <property type="molecule type" value="Genomic_DNA"/>
</dbReference>
<gene>
    <name evidence="3" type="primary">mshA_11</name>
    <name evidence="3" type="ORF">Rcae01_02802</name>
</gene>
<dbReference type="Proteomes" id="UP001416858">
    <property type="component" value="Unassembled WGS sequence"/>
</dbReference>
<dbReference type="Gene3D" id="3.40.50.2000">
    <property type="entry name" value="Glycogen Phosphorylase B"/>
    <property type="match status" value="2"/>
</dbReference>
<evidence type="ECO:0000259" key="2">
    <source>
        <dbReference type="Pfam" id="PF00534"/>
    </source>
</evidence>
<evidence type="ECO:0000256" key="1">
    <source>
        <dbReference type="SAM" id="MobiDB-lite"/>
    </source>
</evidence>
<protein>
    <submittedName>
        <fullName evidence="3">D-inositol-3-phosphate glycosyltransferase</fullName>
    </submittedName>
</protein>
<feature type="domain" description="Glycosyl transferase family 1" evidence="2">
    <location>
        <begin position="192"/>
        <end position="355"/>
    </location>
</feature>
<feature type="region of interest" description="Disordered" evidence="1">
    <location>
        <begin position="383"/>
        <end position="404"/>
    </location>
</feature>
<dbReference type="PANTHER" id="PTHR45947:SF3">
    <property type="entry name" value="SULFOQUINOVOSYL TRANSFERASE SQD2"/>
    <property type="match status" value="1"/>
</dbReference>
<proteinExistence type="predicted"/>
<evidence type="ECO:0000313" key="3">
    <source>
        <dbReference type="EMBL" id="GAA5507347.1"/>
    </source>
</evidence>
<dbReference type="SUPFAM" id="SSF53756">
    <property type="entry name" value="UDP-Glycosyltransferase/glycogen phosphorylase"/>
    <property type="match status" value="1"/>
</dbReference>
<comment type="caution">
    <text evidence="3">The sequence shown here is derived from an EMBL/GenBank/DDBJ whole genome shotgun (WGS) entry which is preliminary data.</text>
</comment>
<reference evidence="3 4" key="1">
    <citation type="submission" date="2024-02" db="EMBL/GenBank/DDBJ databases">
        <title>Rhodopirellula caenicola NBRC 110016.</title>
        <authorList>
            <person name="Ichikawa N."/>
            <person name="Katano-Makiyama Y."/>
            <person name="Hidaka K."/>
        </authorList>
    </citation>
    <scope>NUCLEOTIDE SEQUENCE [LARGE SCALE GENOMIC DNA]</scope>
    <source>
        <strain evidence="3 4">NBRC 110016</strain>
    </source>
</reference>
<name>A0ABP9VQC2_9BACT</name>
<dbReference type="CDD" id="cd03801">
    <property type="entry name" value="GT4_PimA-like"/>
    <property type="match status" value="1"/>
</dbReference>
<dbReference type="Pfam" id="PF00534">
    <property type="entry name" value="Glycos_transf_1"/>
    <property type="match status" value="1"/>
</dbReference>
<organism evidence="3 4">
    <name type="scientific">Novipirellula caenicola</name>
    <dbReference type="NCBI Taxonomy" id="1536901"/>
    <lineage>
        <taxon>Bacteria</taxon>
        <taxon>Pseudomonadati</taxon>
        <taxon>Planctomycetota</taxon>
        <taxon>Planctomycetia</taxon>
        <taxon>Pirellulales</taxon>
        <taxon>Pirellulaceae</taxon>
        <taxon>Novipirellula</taxon>
    </lineage>
</organism>
<dbReference type="InterPro" id="IPR050194">
    <property type="entry name" value="Glycosyltransferase_grp1"/>
</dbReference>
<dbReference type="InterPro" id="IPR001296">
    <property type="entry name" value="Glyco_trans_1"/>
</dbReference>
<sequence length="404" mass="45042">MTCVKRLLIVTHVTHYRHEGKIFAYGPYAREINIWCDLFTDVSIAAPCKVGPPPGDGVAISRENVELRSIPASGGESVRAKLWQLFLLPRIVGALVFAMRATDAVHVRCPGNLGLLGVILAPCFSNKLIAKYAGQWDGFPGESWSVRLQRYLLGSRWWRGIVTVYGDWPNQPPHVIPFFTSVMTAEQIDRAKEIAARKTAQQTLTLLFVGRLSKSKNVDVLIEAVAKLKQAGIRVHCDIVGDGSERRHLGEQVQRLKLEECVHFAGAIDFDQVFDFYDRSQVLVLASDTEGWPKAIAEAMACGLVCVGSDRGLVPWMLGEGRGFVVPARDVDALTNTLRELASAPEQRIEVSRRAAIFSQRYSLETLREALRQLLTEHWHVNMNEGTPTKPEPDPWIKQQVTVP</sequence>
<accession>A0ABP9VQC2</accession>